<evidence type="ECO:0000313" key="1">
    <source>
        <dbReference type="EMBL" id="PAV07897.1"/>
    </source>
</evidence>
<dbReference type="Proteomes" id="UP000217528">
    <property type="component" value="Unassembled WGS sequence"/>
</dbReference>
<dbReference type="RefSeq" id="WP_095608243.1">
    <property type="nucleotide sequence ID" value="NZ_LMVN01000006.1"/>
</dbReference>
<protein>
    <submittedName>
        <fullName evidence="2">Adenosylcobinamide amidohydrolase</fullName>
    </submittedName>
</protein>
<accession>A0A2A2HES8</accession>
<dbReference type="InterPro" id="IPR002808">
    <property type="entry name" value="AdoCbi_amidolase"/>
</dbReference>
<evidence type="ECO:0000313" key="3">
    <source>
        <dbReference type="Proteomes" id="UP000217528"/>
    </source>
</evidence>
<sequence>MIIITDKYYFKEIKNTPFYDIQIKNKSLIIKLKKENNLIISSWHNGGYQQNMDYILNQTVENKDYDDAKTNTINEFQKQAFKKLNLPVDKTAGLITSACMDNVSIKTEKYEDLEVTAIITAGADKNGIKAGDPASFYEYNHNYKPLGTINIIIIINANLDPGTLVNAIITTTEAKTSVLEDLKLESQYSTHIATGTGTDGICVISNKSSNNHLENAGKHSKLGELIALTTRKATYEALYMQTAMSNEYQKDVISRLTRFNIDYETLINKATIPEDEYIPKFYEFINNPQNIAWISMMINLIDEYQNNLLKISEITPLIMQTTQNYLEITYEDNLKTVDDILNYIINSINKKIES</sequence>
<dbReference type="EMBL" id="LWMS01000025">
    <property type="protein sequence ID" value="PWL08195.1"/>
    <property type="molecule type" value="Genomic_DNA"/>
</dbReference>
<dbReference type="PANTHER" id="PTHR35336">
    <property type="entry name" value="ADENOSYLCOBINAMIDE AMIDOHYDROLASE"/>
    <property type="match status" value="1"/>
</dbReference>
<name>A0A2A2HES8_9EURY</name>
<dbReference type="InterPro" id="IPR052209">
    <property type="entry name" value="CbiZ"/>
</dbReference>
<reference evidence="2 4" key="1">
    <citation type="submission" date="2016-04" db="EMBL/GenBank/DDBJ databases">
        <title>Genome sequence of Methanosphaera cuniculi DSM 4103.</title>
        <authorList>
            <person name="Poehlein A."/>
            <person name="Seedorf H."/>
            <person name="Daniel R."/>
        </authorList>
    </citation>
    <scope>NUCLEOTIDE SEQUENCE [LARGE SCALE GENOMIC DNA]</scope>
    <source>
        <strain evidence="2 4">DSM 4103</strain>
    </source>
</reference>
<evidence type="ECO:0000313" key="4">
    <source>
        <dbReference type="Proteomes" id="UP000246004"/>
    </source>
</evidence>
<organism evidence="1 3">
    <name type="scientific">Methanosphaera cuniculi</name>
    <dbReference type="NCBI Taxonomy" id="1077256"/>
    <lineage>
        <taxon>Archaea</taxon>
        <taxon>Methanobacteriati</taxon>
        <taxon>Methanobacteriota</taxon>
        <taxon>Methanomada group</taxon>
        <taxon>Methanobacteria</taxon>
        <taxon>Methanobacteriales</taxon>
        <taxon>Methanobacteriaceae</taxon>
        <taxon>Methanosphaera</taxon>
    </lineage>
</organism>
<comment type="caution">
    <text evidence="1">The sequence shown here is derived from an EMBL/GenBank/DDBJ whole genome shotgun (WGS) entry which is preliminary data.</text>
</comment>
<dbReference type="Proteomes" id="UP000246004">
    <property type="component" value="Unassembled WGS sequence"/>
</dbReference>
<evidence type="ECO:0000313" key="2">
    <source>
        <dbReference type="EMBL" id="PWL08195.1"/>
    </source>
</evidence>
<keyword evidence="2" id="KW-0378">Hydrolase</keyword>
<dbReference type="OrthoDB" id="64585at2157"/>
<dbReference type="PANTHER" id="PTHR35336:SF5">
    <property type="entry name" value="ADENOSYLCOBINAMIDE AMIDOHYDROLASE"/>
    <property type="match status" value="1"/>
</dbReference>
<dbReference type="AlphaFoldDB" id="A0A2A2HES8"/>
<reference evidence="1 3" key="2">
    <citation type="journal article" date="2017" name="BMC Genomics">
        <title>Genomic analysis of methanogenic archaea reveals a shift towards energy conservation.</title>
        <authorList>
            <person name="Gilmore S.P."/>
            <person name="Henske J.K."/>
            <person name="Sexton J.A."/>
            <person name="Solomon K.V."/>
            <person name="Seppala S."/>
            <person name="Yoo J.I."/>
            <person name="Huyett L.M."/>
            <person name="Pressman A."/>
            <person name="Cogan J.Z."/>
            <person name="Kivenson V."/>
            <person name="Peng X."/>
            <person name="Tan Y."/>
            <person name="Valentine D.L."/>
            <person name="O'Malley M.A."/>
        </authorList>
    </citation>
    <scope>NUCLEOTIDE SEQUENCE [LARGE SCALE GENOMIC DNA]</scope>
    <source>
        <strain evidence="1 3">1R-7</strain>
    </source>
</reference>
<keyword evidence="3" id="KW-1185">Reference proteome</keyword>
<dbReference type="GO" id="GO:0016787">
    <property type="term" value="F:hydrolase activity"/>
    <property type="evidence" value="ECO:0007669"/>
    <property type="project" value="UniProtKB-KW"/>
</dbReference>
<gene>
    <name evidence="1" type="ORF">ASJ82_06840</name>
    <name evidence="2" type="ORF">MSCUN_09040</name>
</gene>
<proteinExistence type="predicted"/>
<dbReference type="EMBL" id="LMVN01000006">
    <property type="protein sequence ID" value="PAV07897.1"/>
    <property type="molecule type" value="Genomic_DNA"/>
</dbReference>
<dbReference type="Pfam" id="PF01955">
    <property type="entry name" value="CbiZ"/>
    <property type="match status" value="1"/>
</dbReference>